<dbReference type="Proteomes" id="UP001189429">
    <property type="component" value="Unassembled WGS sequence"/>
</dbReference>
<evidence type="ECO:0000313" key="3">
    <source>
        <dbReference type="Proteomes" id="UP001189429"/>
    </source>
</evidence>
<dbReference type="EMBL" id="CAUYUJ010009602">
    <property type="protein sequence ID" value="CAK0827228.1"/>
    <property type="molecule type" value="Genomic_DNA"/>
</dbReference>
<protein>
    <submittedName>
        <fullName evidence="2">Uncharacterized protein</fullName>
    </submittedName>
</protein>
<reference evidence="2" key="1">
    <citation type="submission" date="2023-10" db="EMBL/GenBank/DDBJ databases">
        <authorList>
            <person name="Chen Y."/>
            <person name="Shah S."/>
            <person name="Dougan E. K."/>
            <person name="Thang M."/>
            <person name="Chan C."/>
        </authorList>
    </citation>
    <scope>NUCLEOTIDE SEQUENCE [LARGE SCALE GENOMIC DNA]</scope>
</reference>
<gene>
    <name evidence="2" type="ORF">PCOR1329_LOCUS26825</name>
</gene>
<feature type="compositionally biased region" description="Acidic residues" evidence="1">
    <location>
        <begin position="127"/>
        <end position="138"/>
    </location>
</feature>
<sequence length="193" mass="20546">MQSLTAMRDECAQQTTVFAYRTGFHSPGAAAMSRSAEDLAFSLDFGFQHDHDYGAGPGHDRVDYACHVGSQKGHDSIKSMKARIVGASTIDASSADAKTSDSTDETIMASGIRGSHMAPIHSKDLADDQAEDSEEDQQEVCGAGGQRRGPPPSPPLRRRRLLLIPGFRPGPPGRLRDVVEAARISPQQGCAAA</sequence>
<proteinExistence type="predicted"/>
<accession>A0ABN9S5Y3</accession>
<name>A0ABN9S5Y3_9DINO</name>
<comment type="caution">
    <text evidence="2">The sequence shown here is derived from an EMBL/GenBank/DDBJ whole genome shotgun (WGS) entry which is preliminary data.</text>
</comment>
<organism evidence="2 3">
    <name type="scientific">Prorocentrum cordatum</name>
    <dbReference type="NCBI Taxonomy" id="2364126"/>
    <lineage>
        <taxon>Eukaryota</taxon>
        <taxon>Sar</taxon>
        <taxon>Alveolata</taxon>
        <taxon>Dinophyceae</taxon>
        <taxon>Prorocentrales</taxon>
        <taxon>Prorocentraceae</taxon>
        <taxon>Prorocentrum</taxon>
    </lineage>
</organism>
<feature type="region of interest" description="Disordered" evidence="1">
    <location>
        <begin position="124"/>
        <end position="159"/>
    </location>
</feature>
<evidence type="ECO:0000256" key="1">
    <source>
        <dbReference type="SAM" id="MobiDB-lite"/>
    </source>
</evidence>
<keyword evidence="3" id="KW-1185">Reference proteome</keyword>
<evidence type="ECO:0000313" key="2">
    <source>
        <dbReference type="EMBL" id="CAK0827228.1"/>
    </source>
</evidence>